<feature type="transmembrane region" description="Helical" evidence="6">
    <location>
        <begin position="211"/>
        <end position="231"/>
    </location>
</feature>
<dbReference type="OMA" id="YWFTPES"/>
<dbReference type="InterPro" id="IPR036259">
    <property type="entry name" value="MFS_trans_sf"/>
</dbReference>
<dbReference type="PROSITE" id="PS50850">
    <property type="entry name" value="MFS"/>
    <property type="match status" value="1"/>
</dbReference>
<comment type="subcellular location">
    <subcellularLocation>
        <location evidence="1">Membrane</location>
        <topology evidence="1">Multi-pass membrane protein</topology>
    </subcellularLocation>
</comment>
<keyword evidence="2 6" id="KW-0812">Transmembrane</keyword>
<feature type="transmembrane region" description="Helical" evidence="6">
    <location>
        <begin position="350"/>
        <end position="371"/>
    </location>
</feature>
<evidence type="ECO:0000256" key="3">
    <source>
        <dbReference type="ARBA" id="ARBA00022989"/>
    </source>
</evidence>
<feature type="transmembrane region" description="Helical" evidence="6">
    <location>
        <begin position="383"/>
        <end position="407"/>
    </location>
</feature>
<dbReference type="AlphaFoldDB" id="A0A7I4YVJ5"/>
<dbReference type="CDD" id="cd17317">
    <property type="entry name" value="MFS_SLC22"/>
    <property type="match status" value="1"/>
</dbReference>
<evidence type="ECO:0000256" key="2">
    <source>
        <dbReference type="ARBA" id="ARBA00022692"/>
    </source>
</evidence>
<evidence type="ECO:0000256" key="1">
    <source>
        <dbReference type="ARBA" id="ARBA00004141"/>
    </source>
</evidence>
<feature type="transmembrane region" description="Helical" evidence="6">
    <location>
        <begin position="501"/>
        <end position="518"/>
    </location>
</feature>
<feature type="transmembrane region" description="Helical" evidence="6">
    <location>
        <begin position="243"/>
        <end position="265"/>
    </location>
</feature>
<dbReference type="InterPro" id="IPR005828">
    <property type="entry name" value="MFS_sugar_transport-like"/>
</dbReference>
<name>A0A7I4YVJ5_HAECO</name>
<feature type="region of interest" description="Disordered" evidence="5">
    <location>
        <begin position="1"/>
        <end position="33"/>
    </location>
</feature>
<dbReference type="OrthoDB" id="3936150at2759"/>
<feature type="transmembrane region" description="Helical" evidence="6">
    <location>
        <begin position="187"/>
        <end position="205"/>
    </location>
</feature>
<evidence type="ECO:0000313" key="9">
    <source>
        <dbReference type="WBParaSite" id="HCON_00150450-00001"/>
    </source>
</evidence>
<feature type="domain" description="Major facilitator superfamily (MFS) profile" evidence="7">
    <location>
        <begin position="65"/>
        <end position="522"/>
    </location>
</feature>
<dbReference type="SUPFAM" id="SSF103473">
    <property type="entry name" value="MFS general substrate transporter"/>
    <property type="match status" value="1"/>
</dbReference>
<feature type="transmembrane region" description="Helical" evidence="6">
    <location>
        <begin position="271"/>
        <end position="289"/>
    </location>
</feature>
<feature type="compositionally biased region" description="Polar residues" evidence="5">
    <location>
        <begin position="8"/>
        <end position="19"/>
    </location>
</feature>
<evidence type="ECO:0000313" key="8">
    <source>
        <dbReference type="Proteomes" id="UP000025227"/>
    </source>
</evidence>
<feature type="compositionally biased region" description="Basic and acidic residues" evidence="5">
    <location>
        <begin position="22"/>
        <end position="33"/>
    </location>
</feature>
<evidence type="ECO:0000259" key="7">
    <source>
        <dbReference type="PROSITE" id="PS50850"/>
    </source>
</evidence>
<dbReference type="Gene3D" id="1.20.1250.20">
    <property type="entry name" value="MFS general substrate transporter like domains"/>
    <property type="match status" value="1"/>
</dbReference>
<dbReference type="Pfam" id="PF00083">
    <property type="entry name" value="Sugar_tr"/>
    <property type="match status" value="1"/>
</dbReference>
<evidence type="ECO:0000256" key="6">
    <source>
        <dbReference type="SAM" id="Phobius"/>
    </source>
</evidence>
<dbReference type="InterPro" id="IPR020846">
    <property type="entry name" value="MFS_dom"/>
</dbReference>
<accession>A0A7I4YVJ5</accession>
<dbReference type="GO" id="GO:0022857">
    <property type="term" value="F:transmembrane transporter activity"/>
    <property type="evidence" value="ECO:0007669"/>
    <property type="project" value="InterPro"/>
</dbReference>
<protein>
    <submittedName>
        <fullName evidence="9">MFS domain-containing protein</fullName>
    </submittedName>
</protein>
<keyword evidence="8" id="KW-1185">Reference proteome</keyword>
<proteinExistence type="predicted"/>
<organism evidence="8 9">
    <name type="scientific">Haemonchus contortus</name>
    <name type="common">Barber pole worm</name>
    <dbReference type="NCBI Taxonomy" id="6289"/>
    <lineage>
        <taxon>Eukaryota</taxon>
        <taxon>Metazoa</taxon>
        <taxon>Ecdysozoa</taxon>
        <taxon>Nematoda</taxon>
        <taxon>Chromadorea</taxon>
        <taxon>Rhabditida</taxon>
        <taxon>Rhabditina</taxon>
        <taxon>Rhabditomorpha</taxon>
        <taxon>Strongyloidea</taxon>
        <taxon>Trichostrongylidae</taxon>
        <taxon>Haemonchus</taxon>
    </lineage>
</organism>
<feature type="transmembrane region" description="Helical" evidence="6">
    <location>
        <begin position="64"/>
        <end position="86"/>
    </location>
</feature>
<dbReference type="PANTHER" id="PTHR24064">
    <property type="entry name" value="SOLUTE CARRIER FAMILY 22 MEMBER"/>
    <property type="match status" value="1"/>
</dbReference>
<evidence type="ECO:0000256" key="5">
    <source>
        <dbReference type="SAM" id="MobiDB-lite"/>
    </source>
</evidence>
<reference evidence="9" key="1">
    <citation type="submission" date="2020-12" db="UniProtKB">
        <authorList>
            <consortium name="WormBaseParasite"/>
        </authorList>
    </citation>
    <scope>IDENTIFICATION</scope>
    <source>
        <strain evidence="9">MHco3</strain>
    </source>
</reference>
<evidence type="ECO:0000256" key="4">
    <source>
        <dbReference type="ARBA" id="ARBA00023136"/>
    </source>
</evidence>
<dbReference type="GO" id="GO:0016020">
    <property type="term" value="C:membrane"/>
    <property type="evidence" value="ECO:0007669"/>
    <property type="project" value="UniProtKB-SubCell"/>
</dbReference>
<keyword evidence="3 6" id="KW-1133">Transmembrane helix</keyword>
<keyword evidence="4 6" id="KW-0472">Membrane</keyword>
<feature type="transmembrane region" description="Helical" evidence="6">
    <location>
        <begin position="438"/>
        <end position="458"/>
    </location>
</feature>
<dbReference type="Proteomes" id="UP000025227">
    <property type="component" value="Unplaced"/>
</dbReference>
<dbReference type="WBParaSite" id="HCON_00150450-00001">
    <property type="protein sequence ID" value="HCON_00150450-00001"/>
    <property type="gene ID" value="HCON_00150450"/>
</dbReference>
<sequence length="575" mass="64418">MEDVEAGSQPTVNASTNVRKISKADSDTLPPAERKRTSSIVNYLHLDADKILSAYGKYGRYQMITYFITNTVHILFAINMMVMPFITEDPKFECMITPPEGVHWDYTIVDKCTVKDSNNWTLSCDRIPGARYRYNDTNHESLASEFNLVCDNYESVEHGASVFMLGGMLVAPIITQLSDLFGRRLTFLIPLYVAVASNLICAIAPNYTIFLIFRFFAGVATTGFSVIGWVLCMESVALEFRSLIPLMGTITWVIGYLAAGVLRLFISNWRWLYFAVSVPGLLTIPYYWFTPESIHWLIANKKNKGVSKYIRTSSRFNRAEIPLHECKSASNLTDEAKKRTFFDMFKNPGLVLHLIMNAYILIVMNGTYWALSLFSTELSEDKMTGFFLSGIVEIPAGLIAIALLVYLDRKTVSVLSLTLQAVSMMCALYLPGNPQISMVFPLLAKVFNSIVWCSQPLLYTESTPTAVRNVFCGVVGFLGDMGSVLAPYLKRLEAIHKSAPTLLIAVMSISSAVLVLMMPETKDRKLPEDINDFELGPLMKCIKKKKKVTEEEESSPMITLEPSRPELATAKAFQT</sequence>
<feature type="transmembrane region" description="Helical" evidence="6">
    <location>
        <begin position="470"/>
        <end position="489"/>
    </location>
</feature>
<feature type="region of interest" description="Disordered" evidence="5">
    <location>
        <begin position="546"/>
        <end position="575"/>
    </location>
</feature>